<dbReference type="Proteomes" id="UP000602510">
    <property type="component" value="Unassembled WGS sequence"/>
</dbReference>
<evidence type="ECO:0000313" key="2">
    <source>
        <dbReference type="EMBL" id="KAF4144952.1"/>
    </source>
</evidence>
<accession>A0A833S9G8</accession>
<comment type="caution">
    <text evidence="1">The sequence shown here is derived from an EMBL/GenBank/DDBJ whole genome shotgun (WGS) entry which is preliminary data.</text>
</comment>
<gene>
    <name evidence="1" type="ORF">GN244_ATG04262</name>
    <name evidence="2" type="ORF">GN958_ATG05881</name>
</gene>
<dbReference type="Proteomes" id="UP000704712">
    <property type="component" value="Unassembled WGS sequence"/>
</dbReference>
<sequence length="67" mass="7756">MEEREFPFVKRPVQGAISAILKDSNGYLNVRDEDRDVRRSRPLNFPELDEAYTPVSGAPKHVGRKHY</sequence>
<evidence type="ECO:0000313" key="3">
    <source>
        <dbReference type="Proteomes" id="UP000602510"/>
    </source>
</evidence>
<organism evidence="1 3">
    <name type="scientific">Phytophthora infestans</name>
    <name type="common">Potato late blight agent</name>
    <name type="synonym">Botrytis infestans</name>
    <dbReference type="NCBI Taxonomy" id="4787"/>
    <lineage>
        <taxon>Eukaryota</taxon>
        <taxon>Sar</taxon>
        <taxon>Stramenopiles</taxon>
        <taxon>Oomycota</taxon>
        <taxon>Peronosporomycetes</taxon>
        <taxon>Peronosporales</taxon>
        <taxon>Peronosporaceae</taxon>
        <taxon>Phytophthora</taxon>
    </lineage>
</organism>
<dbReference type="AlphaFoldDB" id="A0A833S9G8"/>
<dbReference type="EMBL" id="JAACNO010000785">
    <property type="protein sequence ID" value="KAF4144952.1"/>
    <property type="molecule type" value="Genomic_DNA"/>
</dbReference>
<protein>
    <submittedName>
        <fullName evidence="1">Uncharacterized protein</fullName>
    </submittedName>
</protein>
<proteinExistence type="predicted"/>
<dbReference type="EMBL" id="WSZM01000089">
    <property type="protein sequence ID" value="KAF4043392.1"/>
    <property type="molecule type" value="Genomic_DNA"/>
</dbReference>
<keyword evidence="3" id="KW-1185">Reference proteome</keyword>
<reference evidence="1" key="1">
    <citation type="submission" date="2020-04" db="EMBL/GenBank/DDBJ databases">
        <title>Hybrid Assembly of Korean Phytophthora infestans isolates.</title>
        <authorList>
            <person name="Prokchorchik M."/>
            <person name="Lee Y."/>
            <person name="Seo J."/>
            <person name="Cho J.-H."/>
            <person name="Park Y.-E."/>
            <person name="Jang D.-C."/>
            <person name="Im J.-S."/>
            <person name="Choi J.-G."/>
            <person name="Park H.-J."/>
            <person name="Lee G.-B."/>
            <person name="Lee Y.-G."/>
            <person name="Hong S.-Y."/>
            <person name="Cho K."/>
            <person name="Sohn K.H."/>
        </authorList>
    </citation>
    <scope>NUCLEOTIDE SEQUENCE</scope>
    <source>
        <strain evidence="1">KR_1_A1</strain>
        <strain evidence="2">KR_2_A2</strain>
    </source>
</reference>
<evidence type="ECO:0000313" key="1">
    <source>
        <dbReference type="EMBL" id="KAF4043392.1"/>
    </source>
</evidence>
<name>A0A833S9G8_PHYIN</name>